<dbReference type="Proteomes" id="UP000027337">
    <property type="component" value="Unassembled WGS sequence"/>
</dbReference>
<feature type="domain" description="YjiS-like" evidence="1">
    <location>
        <begin position="28"/>
        <end position="64"/>
    </location>
</feature>
<evidence type="ECO:0000259" key="1">
    <source>
        <dbReference type="Pfam" id="PF06568"/>
    </source>
</evidence>
<accession>A0A061SPW6</accession>
<dbReference type="STRING" id="83219.PM02_18950"/>
<dbReference type="EMBL" id="JEMU01000027">
    <property type="protein sequence ID" value="KAJ01494.1"/>
    <property type="molecule type" value="Genomic_DNA"/>
</dbReference>
<gene>
    <name evidence="2" type="ORF">PM02_18950</name>
</gene>
<keyword evidence="3" id="KW-1185">Reference proteome</keyword>
<dbReference type="AlphaFoldDB" id="A0A061SPW6"/>
<reference evidence="2 3" key="1">
    <citation type="journal article" date="2014" name="Genome Announc.">
        <title>Draft Genome Sequences of Two Isolates of the Roseobacter Group, Sulfitobacter sp. Strains 3SOLIMAR09 and 1FIGIMAR09, from Harbors of Mallorca Island (Mediterranean Sea).</title>
        <authorList>
            <person name="Mas-Llado M."/>
            <person name="Pina-Villalonga J.M."/>
            <person name="Brunet-Galmes I."/>
            <person name="Nogales B."/>
            <person name="Bosch R."/>
        </authorList>
    </citation>
    <scope>NUCLEOTIDE SEQUENCE [LARGE SCALE GENOMIC DNA]</scope>
    <source>
        <strain evidence="2 3">1FIGIMAR09</strain>
    </source>
</reference>
<dbReference type="Pfam" id="PF06568">
    <property type="entry name" value="YjiS-like"/>
    <property type="match status" value="1"/>
</dbReference>
<protein>
    <recommendedName>
        <fullName evidence="1">YjiS-like domain-containing protein</fullName>
    </recommendedName>
</protein>
<organism evidence="2 3">
    <name type="scientific">Sulfitobacter mediterraneus</name>
    <dbReference type="NCBI Taxonomy" id="83219"/>
    <lineage>
        <taxon>Bacteria</taxon>
        <taxon>Pseudomonadati</taxon>
        <taxon>Pseudomonadota</taxon>
        <taxon>Alphaproteobacteria</taxon>
        <taxon>Rhodobacterales</taxon>
        <taxon>Roseobacteraceae</taxon>
        <taxon>Sulfitobacter</taxon>
    </lineage>
</organism>
<name>A0A061SPW6_9RHOB</name>
<comment type="caution">
    <text evidence="2">The sequence shown here is derived from an EMBL/GenBank/DDBJ whole genome shotgun (WGS) entry which is preliminary data.</text>
</comment>
<proteinExistence type="predicted"/>
<evidence type="ECO:0000313" key="3">
    <source>
        <dbReference type="Proteomes" id="UP000027337"/>
    </source>
</evidence>
<sequence>MAILRSTTRAEVILDALRTFFHQTRDQLRSILKRRKVYKSTFHELARLTDRELADLGIPRSNIRRLAWEAAYDA</sequence>
<dbReference type="InterPro" id="IPR009506">
    <property type="entry name" value="YjiS-like"/>
</dbReference>
<evidence type="ECO:0000313" key="2">
    <source>
        <dbReference type="EMBL" id="KAJ01494.1"/>
    </source>
</evidence>